<evidence type="ECO:0000313" key="4">
    <source>
        <dbReference type="Proteomes" id="UP001617427"/>
    </source>
</evidence>
<organism evidence="3 4">
    <name type="scientific">Herbaspirillum chlorophenolicum</name>
    <dbReference type="NCBI Taxonomy" id="211589"/>
    <lineage>
        <taxon>Bacteria</taxon>
        <taxon>Pseudomonadati</taxon>
        <taxon>Pseudomonadota</taxon>
        <taxon>Betaproteobacteria</taxon>
        <taxon>Burkholderiales</taxon>
        <taxon>Oxalobacteraceae</taxon>
        <taxon>Herbaspirillum</taxon>
    </lineage>
</organism>
<keyword evidence="2 3" id="KW-0378">Hydrolase</keyword>
<dbReference type="EC" id="3.1.2.-" evidence="3"/>
<dbReference type="EMBL" id="JBIUZV010000003">
    <property type="protein sequence ID" value="MFJ3045519.1"/>
    <property type="molecule type" value="Genomic_DNA"/>
</dbReference>
<dbReference type="Pfam" id="PF13279">
    <property type="entry name" value="4HBT_2"/>
    <property type="match status" value="1"/>
</dbReference>
<dbReference type="SUPFAM" id="SSF54637">
    <property type="entry name" value="Thioesterase/thiol ester dehydrase-isomerase"/>
    <property type="match status" value="1"/>
</dbReference>
<accession>A0ABW8EXI3</accession>
<comment type="caution">
    <text evidence="3">The sequence shown here is derived from an EMBL/GenBank/DDBJ whole genome shotgun (WGS) entry which is preliminary data.</text>
</comment>
<dbReference type="PANTHER" id="PTHR31793">
    <property type="entry name" value="4-HYDROXYBENZOYL-COA THIOESTERASE FAMILY MEMBER"/>
    <property type="match status" value="1"/>
</dbReference>
<proteinExistence type="inferred from homology"/>
<evidence type="ECO:0000313" key="3">
    <source>
        <dbReference type="EMBL" id="MFJ3045519.1"/>
    </source>
</evidence>
<protein>
    <submittedName>
        <fullName evidence="3">Acyl-CoA thioesterase</fullName>
        <ecNumber evidence="3">3.1.2.-</ecNumber>
    </submittedName>
</protein>
<reference evidence="3 4" key="1">
    <citation type="submission" date="2024-10" db="EMBL/GenBank/DDBJ databases">
        <title>The Natural Products Discovery Center: Release of the First 8490 Sequenced Strains for Exploring Actinobacteria Biosynthetic Diversity.</title>
        <authorList>
            <person name="Kalkreuter E."/>
            <person name="Kautsar S.A."/>
            <person name="Yang D."/>
            <person name="Bader C.D."/>
            <person name="Teijaro C.N."/>
            <person name="Fluegel L."/>
            <person name="Davis C.M."/>
            <person name="Simpson J.R."/>
            <person name="Lauterbach L."/>
            <person name="Steele A.D."/>
            <person name="Gui C."/>
            <person name="Meng S."/>
            <person name="Li G."/>
            <person name="Viehrig K."/>
            <person name="Ye F."/>
            <person name="Su P."/>
            <person name="Kiefer A.F."/>
            <person name="Nichols A."/>
            <person name="Cepeda A.J."/>
            <person name="Yan W."/>
            <person name="Fan B."/>
            <person name="Jiang Y."/>
            <person name="Adhikari A."/>
            <person name="Zheng C.-J."/>
            <person name="Schuster L."/>
            <person name="Cowan T.M."/>
            <person name="Smanski M.J."/>
            <person name="Chevrette M.G."/>
            <person name="De Carvalho L.P.S."/>
            <person name="Shen B."/>
        </authorList>
    </citation>
    <scope>NUCLEOTIDE SEQUENCE [LARGE SCALE GENOMIC DNA]</scope>
    <source>
        <strain evidence="3 4">NPDC087045</strain>
    </source>
</reference>
<comment type="similarity">
    <text evidence="1">Belongs to the 4-hydroxybenzoyl-CoA thioesterase family.</text>
</comment>
<dbReference type="PANTHER" id="PTHR31793:SF27">
    <property type="entry name" value="NOVEL THIOESTERASE SUPERFAMILY DOMAIN AND SAPOSIN A-TYPE DOMAIN CONTAINING PROTEIN (0610012H03RIK)"/>
    <property type="match status" value="1"/>
</dbReference>
<dbReference type="GO" id="GO:0016787">
    <property type="term" value="F:hydrolase activity"/>
    <property type="evidence" value="ECO:0007669"/>
    <property type="project" value="UniProtKB-KW"/>
</dbReference>
<dbReference type="Gene3D" id="3.10.129.10">
    <property type="entry name" value="Hotdog Thioesterase"/>
    <property type="match status" value="1"/>
</dbReference>
<evidence type="ECO:0000256" key="1">
    <source>
        <dbReference type="ARBA" id="ARBA00005953"/>
    </source>
</evidence>
<dbReference type="RefSeq" id="WP_402699150.1">
    <property type="nucleotide sequence ID" value="NZ_JBIUZV010000003.1"/>
</dbReference>
<dbReference type="InterPro" id="IPR050563">
    <property type="entry name" value="4-hydroxybenzoyl-CoA_TE"/>
</dbReference>
<sequence length="159" mass="17928">MTDAAATHTALPDSKLTLANSPWSAEVELQIQFYDLDPMEIVWHGRYVEYMETARCALLDQLGYNYPAMKESGYAWPVVDLHLRYAAPATFGQRIRVAAAIVEWENRLKIDYLVSDATSGRRLTRATTTQVAVQISNREMCFVSPAVLWHRLGLTPPSP</sequence>
<dbReference type="InterPro" id="IPR029069">
    <property type="entry name" value="HotDog_dom_sf"/>
</dbReference>
<gene>
    <name evidence="3" type="ORF">ACIPEN_06800</name>
</gene>
<evidence type="ECO:0000256" key="2">
    <source>
        <dbReference type="ARBA" id="ARBA00022801"/>
    </source>
</evidence>
<dbReference type="Proteomes" id="UP001617427">
    <property type="component" value="Unassembled WGS sequence"/>
</dbReference>
<dbReference type="CDD" id="cd00586">
    <property type="entry name" value="4HBT"/>
    <property type="match status" value="1"/>
</dbReference>
<keyword evidence="4" id="KW-1185">Reference proteome</keyword>
<name>A0ABW8EXI3_9BURK</name>